<protein>
    <submittedName>
        <fullName evidence="1">Uncharacterized protein</fullName>
    </submittedName>
</protein>
<dbReference type="Proteomes" id="UP000663881">
    <property type="component" value="Unassembled WGS sequence"/>
</dbReference>
<evidence type="ECO:0000313" key="1">
    <source>
        <dbReference type="EMBL" id="CAF4320534.1"/>
    </source>
</evidence>
<sequence length="29" mass="2958">MPTTVGWSLPDGDPCNGHSTMIGALVADD</sequence>
<dbReference type="EMBL" id="CAJOAY010018410">
    <property type="protein sequence ID" value="CAF4320534.1"/>
    <property type="molecule type" value="Genomic_DNA"/>
</dbReference>
<dbReference type="AlphaFoldDB" id="A0A820J2L3"/>
<reference evidence="1" key="1">
    <citation type="submission" date="2021-02" db="EMBL/GenBank/DDBJ databases">
        <authorList>
            <person name="Nowell W R."/>
        </authorList>
    </citation>
    <scope>NUCLEOTIDE SEQUENCE</scope>
</reference>
<proteinExistence type="predicted"/>
<evidence type="ECO:0000313" key="2">
    <source>
        <dbReference type="Proteomes" id="UP000663881"/>
    </source>
</evidence>
<accession>A0A820J2L3</accession>
<comment type="caution">
    <text evidence="1">The sequence shown here is derived from an EMBL/GenBank/DDBJ whole genome shotgun (WGS) entry which is preliminary data.</text>
</comment>
<gene>
    <name evidence="1" type="ORF">OKA104_LOCUS47222</name>
</gene>
<organism evidence="1 2">
    <name type="scientific">Adineta steineri</name>
    <dbReference type="NCBI Taxonomy" id="433720"/>
    <lineage>
        <taxon>Eukaryota</taxon>
        <taxon>Metazoa</taxon>
        <taxon>Spiralia</taxon>
        <taxon>Gnathifera</taxon>
        <taxon>Rotifera</taxon>
        <taxon>Eurotatoria</taxon>
        <taxon>Bdelloidea</taxon>
        <taxon>Adinetida</taxon>
        <taxon>Adinetidae</taxon>
        <taxon>Adineta</taxon>
    </lineage>
</organism>
<name>A0A820J2L3_9BILA</name>
<feature type="non-terminal residue" evidence="1">
    <location>
        <position position="29"/>
    </location>
</feature>